<evidence type="ECO:0000313" key="8">
    <source>
        <dbReference type="EMBL" id="KAF0296102.1"/>
    </source>
</evidence>
<dbReference type="OrthoDB" id="6077919at2759"/>
<dbReference type="GO" id="GO:0000977">
    <property type="term" value="F:RNA polymerase II transcription regulatory region sequence-specific DNA binding"/>
    <property type="evidence" value="ECO:0007669"/>
    <property type="project" value="TreeGrafter"/>
</dbReference>
<dbReference type="EMBL" id="VIIS01001582">
    <property type="protein sequence ID" value="KAF0296102.1"/>
    <property type="molecule type" value="Genomic_DNA"/>
</dbReference>
<evidence type="ECO:0000256" key="4">
    <source>
        <dbReference type="ARBA" id="ARBA00022833"/>
    </source>
</evidence>
<organism evidence="8 9">
    <name type="scientific">Amphibalanus amphitrite</name>
    <name type="common">Striped barnacle</name>
    <name type="synonym">Balanus amphitrite</name>
    <dbReference type="NCBI Taxonomy" id="1232801"/>
    <lineage>
        <taxon>Eukaryota</taxon>
        <taxon>Metazoa</taxon>
        <taxon>Ecdysozoa</taxon>
        <taxon>Arthropoda</taxon>
        <taxon>Crustacea</taxon>
        <taxon>Multicrustacea</taxon>
        <taxon>Cirripedia</taxon>
        <taxon>Thoracica</taxon>
        <taxon>Thoracicalcarea</taxon>
        <taxon>Balanomorpha</taxon>
        <taxon>Balanoidea</taxon>
        <taxon>Balanidae</taxon>
        <taxon>Amphibalaninae</taxon>
        <taxon>Amphibalanus</taxon>
    </lineage>
</organism>
<keyword evidence="1" id="KW-0479">Metal-binding</keyword>
<feature type="region of interest" description="Disordered" evidence="6">
    <location>
        <begin position="282"/>
        <end position="306"/>
    </location>
</feature>
<evidence type="ECO:0000313" key="9">
    <source>
        <dbReference type="Proteomes" id="UP000440578"/>
    </source>
</evidence>
<dbReference type="InterPro" id="IPR056436">
    <property type="entry name" value="Znf-C2H2_ZIC1-5/GLI1-3-like"/>
</dbReference>
<feature type="region of interest" description="Disordered" evidence="6">
    <location>
        <begin position="318"/>
        <end position="345"/>
    </location>
</feature>
<feature type="compositionally biased region" description="Gly residues" evidence="6">
    <location>
        <begin position="80"/>
        <end position="89"/>
    </location>
</feature>
<gene>
    <name evidence="8" type="primary">ZNF683_0</name>
    <name evidence="8" type="ORF">FJT64_006423</name>
</gene>
<dbReference type="GO" id="GO:0009880">
    <property type="term" value="P:embryonic pattern specification"/>
    <property type="evidence" value="ECO:0007669"/>
    <property type="project" value="TreeGrafter"/>
</dbReference>
<sequence>MCSAMVMPSLAMDCFRKNEVELSNSVVTSSVPSELLPVKVEDPHDFFDLCSLNNDIENDMDVSSDLGNWINSLVNKTQPAGGGGGGGDGVMWDRDGGGPVTTREVKEWLYENKEKTCDPLWGSDTQQVKQVTTTDTGNRSPDSFSSPDTLLFTSMISDEAIKPVNPSDVISSSDDLITLQPLQPLQPMNPVHTLNGFHSDVMMGDISDPKQVNEVDLDKMVQDYLYDEEPAPPQTKLEEMPATTIIGAGGTPIRICGLPPSSMSTFPATSVAQNGGFKIAVGTLPPGSPEKPTEKSGLEEKWGGNRSDNASILESALRGNIPSGQQRNSNTNNPQKRAGSTDLKEIQLSFPVGGFQTFQRSMMENSGGSNAVTSSPYTCETNQATSSCSPNKPDKVLSSADTSHDLYVNTIDIGMSNGHVVMGQKKDQPRKRKYSKRTTADGEAPPSRGRLLHFCHICNKGFKDKYSVTVHIRTHTGEKPFQCDLCNKCFRQKAHLAKHIQIHTTPKPAPAKR</sequence>
<accession>A0A6A4VZ37</accession>
<dbReference type="GO" id="GO:0008270">
    <property type="term" value="F:zinc ion binding"/>
    <property type="evidence" value="ECO:0007669"/>
    <property type="project" value="UniProtKB-KW"/>
</dbReference>
<feature type="compositionally biased region" description="Basic and acidic residues" evidence="6">
    <location>
        <begin position="291"/>
        <end position="303"/>
    </location>
</feature>
<dbReference type="SUPFAM" id="SSF57667">
    <property type="entry name" value="beta-beta-alpha zinc fingers"/>
    <property type="match status" value="1"/>
</dbReference>
<keyword evidence="2" id="KW-0677">Repeat</keyword>
<reference evidence="8 9" key="1">
    <citation type="submission" date="2019-07" db="EMBL/GenBank/DDBJ databases">
        <title>Draft genome assembly of a fouling barnacle, Amphibalanus amphitrite (Darwin, 1854): The first reference genome for Thecostraca.</title>
        <authorList>
            <person name="Kim W."/>
        </authorList>
    </citation>
    <scope>NUCLEOTIDE SEQUENCE [LARGE SCALE GENOMIC DNA]</scope>
    <source>
        <strain evidence="8">SNU_AA5</strain>
        <tissue evidence="8">Soma without cirri and trophi</tissue>
    </source>
</reference>
<evidence type="ECO:0000256" key="1">
    <source>
        <dbReference type="ARBA" id="ARBA00022723"/>
    </source>
</evidence>
<comment type="caution">
    <text evidence="8">The sequence shown here is derived from an EMBL/GenBank/DDBJ whole genome shotgun (WGS) entry which is preliminary data.</text>
</comment>
<protein>
    <submittedName>
        <fullName evidence="8">Tissue-resident T-cell transcription regulator protein ZNF683</fullName>
    </submittedName>
</protein>
<dbReference type="GO" id="GO:0048619">
    <property type="term" value="P:embryonic hindgut morphogenesis"/>
    <property type="evidence" value="ECO:0007669"/>
    <property type="project" value="TreeGrafter"/>
</dbReference>
<keyword evidence="4" id="KW-0862">Zinc</keyword>
<dbReference type="Proteomes" id="UP000440578">
    <property type="component" value="Unassembled WGS sequence"/>
</dbReference>
<evidence type="ECO:0000256" key="3">
    <source>
        <dbReference type="ARBA" id="ARBA00022771"/>
    </source>
</evidence>
<dbReference type="AlphaFoldDB" id="A0A6A4VZ37"/>
<dbReference type="PANTHER" id="PTHR14196:SF10">
    <property type="entry name" value="C2H2-TYPE DOMAIN-CONTAINING PROTEIN"/>
    <property type="match status" value="1"/>
</dbReference>
<evidence type="ECO:0000256" key="6">
    <source>
        <dbReference type="SAM" id="MobiDB-lite"/>
    </source>
</evidence>
<dbReference type="GO" id="GO:0000981">
    <property type="term" value="F:DNA-binding transcription factor activity, RNA polymerase II-specific"/>
    <property type="evidence" value="ECO:0007669"/>
    <property type="project" value="TreeGrafter"/>
</dbReference>
<dbReference type="InterPro" id="IPR050717">
    <property type="entry name" value="C2H2-ZF_Transcription_Reg"/>
</dbReference>
<dbReference type="Gene3D" id="3.30.160.60">
    <property type="entry name" value="Classic Zinc Finger"/>
    <property type="match status" value="2"/>
</dbReference>
<dbReference type="Pfam" id="PF00096">
    <property type="entry name" value="zf-C2H2"/>
    <property type="match status" value="1"/>
</dbReference>
<feature type="region of interest" description="Disordered" evidence="6">
    <location>
        <begin position="77"/>
        <end position="98"/>
    </location>
</feature>
<proteinExistence type="predicted"/>
<dbReference type="PROSITE" id="PS50157">
    <property type="entry name" value="ZINC_FINGER_C2H2_2"/>
    <property type="match status" value="2"/>
</dbReference>
<feature type="compositionally biased region" description="Polar residues" evidence="6">
    <location>
        <begin position="322"/>
        <end position="335"/>
    </location>
</feature>
<evidence type="ECO:0000256" key="5">
    <source>
        <dbReference type="PROSITE-ProRule" id="PRU00042"/>
    </source>
</evidence>
<dbReference type="FunFam" id="3.30.160.60:FF:000557">
    <property type="entry name" value="zinc finger and SCAN domain-containing protein 29"/>
    <property type="match status" value="1"/>
</dbReference>
<dbReference type="PANTHER" id="PTHR14196">
    <property type="entry name" value="ODD-SKIPPED - RELATED"/>
    <property type="match status" value="1"/>
</dbReference>
<dbReference type="GO" id="GO:0005634">
    <property type="term" value="C:nucleus"/>
    <property type="evidence" value="ECO:0007669"/>
    <property type="project" value="TreeGrafter"/>
</dbReference>
<dbReference type="Pfam" id="PF23561">
    <property type="entry name" value="zf-C2H2_15"/>
    <property type="match status" value="1"/>
</dbReference>
<dbReference type="PROSITE" id="PS00028">
    <property type="entry name" value="ZINC_FINGER_C2H2_1"/>
    <property type="match status" value="2"/>
</dbReference>
<dbReference type="SMART" id="SM00355">
    <property type="entry name" value="ZnF_C2H2"/>
    <property type="match status" value="2"/>
</dbReference>
<evidence type="ECO:0000259" key="7">
    <source>
        <dbReference type="PROSITE" id="PS50157"/>
    </source>
</evidence>
<feature type="domain" description="C2H2-type" evidence="7">
    <location>
        <begin position="481"/>
        <end position="508"/>
    </location>
</feature>
<keyword evidence="9" id="KW-1185">Reference proteome</keyword>
<keyword evidence="3 5" id="KW-0863">Zinc-finger</keyword>
<feature type="region of interest" description="Disordered" evidence="6">
    <location>
        <begin position="422"/>
        <end position="446"/>
    </location>
</feature>
<evidence type="ECO:0000256" key="2">
    <source>
        <dbReference type="ARBA" id="ARBA00022737"/>
    </source>
</evidence>
<name>A0A6A4VZ37_AMPAM</name>
<feature type="domain" description="C2H2-type" evidence="7">
    <location>
        <begin position="453"/>
        <end position="480"/>
    </location>
</feature>
<dbReference type="InterPro" id="IPR036236">
    <property type="entry name" value="Znf_C2H2_sf"/>
</dbReference>
<dbReference type="InterPro" id="IPR013087">
    <property type="entry name" value="Znf_C2H2_type"/>
</dbReference>